<dbReference type="RefSeq" id="WP_106228210.1">
    <property type="nucleotide sequence ID" value="NZ_PVTV01000015.1"/>
</dbReference>
<dbReference type="GO" id="GO:0004479">
    <property type="term" value="F:methionyl-tRNA formyltransferase activity"/>
    <property type="evidence" value="ECO:0007669"/>
    <property type="project" value="TreeGrafter"/>
</dbReference>
<evidence type="ECO:0000259" key="1">
    <source>
        <dbReference type="Pfam" id="PF00551"/>
    </source>
</evidence>
<name>A0A2T0XE84_9BURK</name>
<dbReference type="EMBL" id="PVTV01000015">
    <property type="protein sequence ID" value="PRY97246.1"/>
    <property type="molecule type" value="Genomic_DNA"/>
</dbReference>
<organism evidence="2 3">
    <name type="scientific">Jezberella montanilacus</name>
    <dbReference type="NCBI Taxonomy" id="323426"/>
    <lineage>
        <taxon>Bacteria</taxon>
        <taxon>Pseudomonadati</taxon>
        <taxon>Pseudomonadota</taxon>
        <taxon>Betaproteobacteria</taxon>
        <taxon>Burkholderiales</taxon>
        <taxon>Alcaligenaceae</taxon>
        <taxon>Jezberella</taxon>
    </lineage>
</organism>
<keyword evidence="3" id="KW-1185">Reference proteome</keyword>
<keyword evidence="2" id="KW-0808">Transferase</keyword>
<dbReference type="SUPFAM" id="SSF53328">
    <property type="entry name" value="Formyltransferase"/>
    <property type="match status" value="1"/>
</dbReference>
<evidence type="ECO:0000313" key="3">
    <source>
        <dbReference type="Proteomes" id="UP000238308"/>
    </source>
</evidence>
<dbReference type="Proteomes" id="UP000238308">
    <property type="component" value="Unassembled WGS sequence"/>
</dbReference>
<dbReference type="GO" id="GO:0005829">
    <property type="term" value="C:cytosol"/>
    <property type="evidence" value="ECO:0007669"/>
    <property type="project" value="TreeGrafter"/>
</dbReference>
<evidence type="ECO:0000313" key="2">
    <source>
        <dbReference type="EMBL" id="PRY97246.1"/>
    </source>
</evidence>
<dbReference type="PANTHER" id="PTHR11138">
    <property type="entry name" value="METHIONYL-TRNA FORMYLTRANSFERASE"/>
    <property type="match status" value="1"/>
</dbReference>
<feature type="domain" description="Formyl transferase N-terminal" evidence="1">
    <location>
        <begin position="59"/>
        <end position="137"/>
    </location>
</feature>
<proteinExistence type="predicted"/>
<comment type="caution">
    <text evidence="2">The sequence shown here is derived from an EMBL/GenBank/DDBJ whole genome shotgun (WGS) entry which is preliminary data.</text>
</comment>
<dbReference type="Pfam" id="PF00551">
    <property type="entry name" value="Formyl_trans_N"/>
    <property type="match status" value="1"/>
</dbReference>
<dbReference type="AlphaFoldDB" id="A0A2T0XE84"/>
<gene>
    <name evidence="2" type="ORF">BCM14_2387</name>
</gene>
<reference evidence="2 3" key="1">
    <citation type="submission" date="2018-03" db="EMBL/GenBank/DDBJ databases">
        <title>Genomic Encyclopedia of Type Strains, Phase III (KMG-III): the genomes of soil and plant-associated and newly described type strains.</title>
        <authorList>
            <person name="Whitman W."/>
        </authorList>
    </citation>
    <scope>NUCLEOTIDE SEQUENCE [LARGE SCALE GENOMIC DNA]</scope>
    <source>
        <strain evidence="2 3">MWH-P2sevCIIIb</strain>
    </source>
</reference>
<protein>
    <submittedName>
        <fullName evidence="2">Formyl transferase-like protein</fullName>
    </submittedName>
</protein>
<accession>A0A2T0XE84</accession>
<dbReference type="OrthoDB" id="580992at2"/>
<dbReference type="Gene3D" id="3.40.50.12230">
    <property type="match status" value="1"/>
</dbReference>
<dbReference type="PANTHER" id="PTHR11138:SF5">
    <property type="entry name" value="METHIONYL-TRNA FORMYLTRANSFERASE, MITOCHONDRIAL"/>
    <property type="match status" value="1"/>
</dbReference>
<dbReference type="InterPro" id="IPR002376">
    <property type="entry name" value="Formyl_transf_N"/>
</dbReference>
<sequence length="244" mass="27618">MLRFLNIVVLAPELIGSQIIELLKKCNSELNYYSAPSLVALEKYDATFLKKSRLIACASAEIVPKNILDKFGFGCINVHLGPPSLPGWQPAAFALYDAVLKYGITMHYMVEKVDAGEIIAIESFQLHKDHDYESLVSCLSACAMRLLARMAHDLTQADRMAPLPIAWGPRKTTRELFRQYCQIDLLIEKNELERRVLAFGQGDGDSKLTLIADEQKYFLAKNQKARIGKYYKKIHGVLFYRAQT</sequence>
<dbReference type="InterPro" id="IPR036477">
    <property type="entry name" value="Formyl_transf_N_sf"/>
</dbReference>